<evidence type="ECO:0000259" key="9">
    <source>
        <dbReference type="PROSITE" id="PS50174"/>
    </source>
</evidence>
<keyword evidence="5" id="KW-0238">DNA-binding</keyword>
<dbReference type="GO" id="GO:0005634">
    <property type="term" value="C:nucleus"/>
    <property type="evidence" value="ECO:0007669"/>
    <property type="project" value="UniProtKB-SubCell"/>
</dbReference>
<dbReference type="Pfam" id="PF01585">
    <property type="entry name" value="G-patch"/>
    <property type="match status" value="1"/>
</dbReference>
<keyword evidence="11" id="KW-1185">Reference proteome</keyword>
<dbReference type="AlphaFoldDB" id="A0A8J5CK60"/>
<dbReference type="PROSITE" id="PS50174">
    <property type="entry name" value="G_PATCH"/>
    <property type="match status" value="1"/>
</dbReference>
<evidence type="ECO:0000256" key="5">
    <source>
        <dbReference type="ARBA" id="ARBA00023125"/>
    </source>
</evidence>
<dbReference type="PANTHER" id="PTHR46297">
    <property type="entry name" value="ZINC FINGER CCCH-TYPE WITH G PATCH DOMAIN-CONTAINING PROTEIN"/>
    <property type="match status" value="1"/>
</dbReference>
<evidence type="ECO:0000256" key="7">
    <source>
        <dbReference type="SAM" id="Coils"/>
    </source>
</evidence>
<dbReference type="GO" id="GO:0000978">
    <property type="term" value="F:RNA polymerase II cis-regulatory region sequence-specific DNA binding"/>
    <property type="evidence" value="ECO:0007669"/>
    <property type="project" value="TreeGrafter"/>
</dbReference>
<evidence type="ECO:0000313" key="11">
    <source>
        <dbReference type="Proteomes" id="UP000770661"/>
    </source>
</evidence>
<evidence type="ECO:0000256" key="6">
    <source>
        <dbReference type="ARBA" id="ARBA00023242"/>
    </source>
</evidence>
<feature type="region of interest" description="Disordered" evidence="8">
    <location>
        <begin position="178"/>
        <end position="198"/>
    </location>
</feature>
<evidence type="ECO:0000256" key="2">
    <source>
        <dbReference type="ARBA" id="ARBA00022723"/>
    </source>
</evidence>
<comment type="caution">
    <text evidence="10">The sequence shown here is derived from an EMBL/GenBank/DDBJ whole genome shotgun (WGS) entry which is preliminary data.</text>
</comment>
<protein>
    <submittedName>
        <fullName evidence="10">Zinc finger CCCH-type with G patch domain-containing protein</fullName>
    </submittedName>
</protein>
<sequence>MRKMGYIVGSGLGREGEGRVEPVTAYVYPQGVSLDRCMELRESSNGEELLEVEKRLDRQKRIEVAKSVQAAERLKKKTSVFDIINKKLGAKGHASEDDVDEAKEKPAVNICSNVLQKDTAKNLNMKNYQISENIRQLEREVQRMESTKLRQSNNKAALAIINTRLEAKKSELQKFKEAEKKVTGEQQKRRDTKKYCVF</sequence>
<accession>A0A8J5CK60</accession>
<evidence type="ECO:0000256" key="1">
    <source>
        <dbReference type="ARBA" id="ARBA00004123"/>
    </source>
</evidence>
<keyword evidence="7" id="KW-0175">Coiled coil</keyword>
<proteinExistence type="predicted"/>
<evidence type="ECO:0000256" key="8">
    <source>
        <dbReference type="SAM" id="MobiDB-lite"/>
    </source>
</evidence>
<keyword evidence="3" id="KW-0863">Zinc-finger</keyword>
<feature type="domain" description="G-patch" evidence="9">
    <location>
        <begin position="1"/>
        <end position="39"/>
    </location>
</feature>
<comment type="subcellular location">
    <subcellularLocation>
        <location evidence="1">Nucleus</location>
    </subcellularLocation>
</comment>
<evidence type="ECO:0000256" key="3">
    <source>
        <dbReference type="ARBA" id="ARBA00022771"/>
    </source>
</evidence>
<keyword evidence="6" id="KW-0539">Nucleus</keyword>
<evidence type="ECO:0000256" key="4">
    <source>
        <dbReference type="ARBA" id="ARBA00022833"/>
    </source>
</evidence>
<evidence type="ECO:0000313" key="10">
    <source>
        <dbReference type="EMBL" id="KAG0713254.1"/>
    </source>
</evidence>
<gene>
    <name evidence="10" type="ORF">GWK47_016605</name>
</gene>
<dbReference type="EMBL" id="JACEEZ010021629">
    <property type="protein sequence ID" value="KAG0713254.1"/>
    <property type="molecule type" value="Genomic_DNA"/>
</dbReference>
<dbReference type="OrthoDB" id="5842926at2759"/>
<dbReference type="Proteomes" id="UP000770661">
    <property type="component" value="Unassembled WGS sequence"/>
</dbReference>
<feature type="coiled-coil region" evidence="7">
    <location>
        <begin position="120"/>
        <end position="178"/>
    </location>
</feature>
<feature type="compositionally biased region" description="Basic and acidic residues" evidence="8">
    <location>
        <begin position="178"/>
        <end position="189"/>
    </location>
</feature>
<keyword evidence="4" id="KW-0862">Zinc</keyword>
<dbReference type="GO" id="GO:0001227">
    <property type="term" value="F:DNA-binding transcription repressor activity, RNA polymerase II-specific"/>
    <property type="evidence" value="ECO:0007669"/>
    <property type="project" value="TreeGrafter"/>
</dbReference>
<dbReference type="InterPro" id="IPR000467">
    <property type="entry name" value="G_patch_dom"/>
</dbReference>
<keyword evidence="2" id="KW-0479">Metal-binding</keyword>
<reference evidence="10" key="1">
    <citation type="submission" date="2020-07" db="EMBL/GenBank/DDBJ databases">
        <title>The High-quality genome of the commercially important snow crab, Chionoecetes opilio.</title>
        <authorList>
            <person name="Jeong J.-H."/>
            <person name="Ryu S."/>
        </authorList>
    </citation>
    <scope>NUCLEOTIDE SEQUENCE</scope>
    <source>
        <strain evidence="10">MADBK_172401_WGS</strain>
        <tissue evidence="10">Digestive gland</tissue>
    </source>
</reference>
<dbReference type="PANTHER" id="PTHR46297:SF1">
    <property type="entry name" value="ZINC FINGER CCCH-TYPE WITH G PATCH DOMAIN-CONTAINING PROTEIN"/>
    <property type="match status" value="1"/>
</dbReference>
<dbReference type="GO" id="GO:0008270">
    <property type="term" value="F:zinc ion binding"/>
    <property type="evidence" value="ECO:0007669"/>
    <property type="project" value="UniProtKB-KW"/>
</dbReference>
<name>A0A8J5CK60_CHIOP</name>
<organism evidence="10 11">
    <name type="scientific">Chionoecetes opilio</name>
    <name type="common">Atlantic snow crab</name>
    <name type="synonym">Cancer opilio</name>
    <dbReference type="NCBI Taxonomy" id="41210"/>
    <lineage>
        <taxon>Eukaryota</taxon>
        <taxon>Metazoa</taxon>
        <taxon>Ecdysozoa</taxon>
        <taxon>Arthropoda</taxon>
        <taxon>Crustacea</taxon>
        <taxon>Multicrustacea</taxon>
        <taxon>Malacostraca</taxon>
        <taxon>Eumalacostraca</taxon>
        <taxon>Eucarida</taxon>
        <taxon>Decapoda</taxon>
        <taxon>Pleocyemata</taxon>
        <taxon>Brachyura</taxon>
        <taxon>Eubrachyura</taxon>
        <taxon>Majoidea</taxon>
        <taxon>Majidae</taxon>
        <taxon>Chionoecetes</taxon>
    </lineage>
</organism>